<accession>A0A2M8RZN8</accession>
<evidence type="ECO:0000313" key="1">
    <source>
        <dbReference type="EMBL" id="PJG84361.1"/>
    </source>
</evidence>
<feature type="non-terminal residue" evidence="1">
    <location>
        <position position="1"/>
    </location>
</feature>
<reference evidence="1 2" key="1">
    <citation type="submission" date="2017-11" db="EMBL/GenBank/DDBJ databases">
        <title>Reclassification of Bisgaard taxon 7 as Conservatibacter flavescens gen. nov., sp. nov.</title>
        <authorList>
            <person name="Christensen H."/>
        </authorList>
    </citation>
    <scope>NUCLEOTIDE SEQUENCE [LARGE SCALE GENOMIC DNA]</scope>
    <source>
        <strain evidence="1 2">7_4</strain>
    </source>
</reference>
<name>A0A2M8RZN8_9PAST</name>
<dbReference type="AlphaFoldDB" id="A0A2M8RZN8"/>
<protein>
    <submittedName>
        <fullName evidence="1">Uncharacterized protein</fullName>
    </submittedName>
</protein>
<dbReference type="EMBL" id="PHHA01000036">
    <property type="protein sequence ID" value="PJG84361.1"/>
    <property type="molecule type" value="Genomic_DNA"/>
</dbReference>
<dbReference type="RefSeq" id="WP_207761371.1">
    <property type="nucleotide sequence ID" value="NZ_PHHA01000036.1"/>
</dbReference>
<dbReference type="Proteomes" id="UP000229329">
    <property type="component" value="Unassembled WGS sequence"/>
</dbReference>
<evidence type="ECO:0000313" key="2">
    <source>
        <dbReference type="Proteomes" id="UP000229329"/>
    </source>
</evidence>
<organism evidence="1 2">
    <name type="scientific">Conservatibacter flavescens</name>
    <dbReference type="NCBI Taxonomy" id="28161"/>
    <lineage>
        <taxon>Bacteria</taxon>
        <taxon>Pseudomonadati</taxon>
        <taxon>Pseudomonadota</taxon>
        <taxon>Gammaproteobacteria</taxon>
        <taxon>Pasteurellales</taxon>
        <taxon>Pasteurellaceae</taxon>
        <taxon>Conservatibacter</taxon>
    </lineage>
</organism>
<comment type="caution">
    <text evidence="1">The sequence shown here is derived from an EMBL/GenBank/DDBJ whole genome shotgun (WGS) entry which is preliminary data.</text>
</comment>
<sequence>RIELEVGEQTSITMDNQQILLRFGKSTVLLNESGVWIDGKHIGLQETEVEKDNFLAQGIKPYSHSFVLQDRAGNVYKNTPYIMSYEDKTIKGISDKDGRTQMIYIDDVQKVNIEVDWDKYLGENQ</sequence>
<proteinExistence type="predicted"/>
<gene>
    <name evidence="1" type="ORF">CVP05_11735</name>
</gene>
<keyword evidence="2" id="KW-1185">Reference proteome</keyword>